<accession>A0A7Y9IZD3</accession>
<comment type="cofactor">
    <cofactor evidence="2">
        <name>Mg(2+)</name>
        <dbReference type="ChEBI" id="CHEBI:18420"/>
    </cofactor>
</comment>
<dbReference type="EMBL" id="JACBYR010000003">
    <property type="protein sequence ID" value="NYE85946.1"/>
    <property type="molecule type" value="Genomic_DNA"/>
</dbReference>
<name>A0A7Y9IZD3_9BURK</name>
<sequence>MSRSDASDSSLFPPPGGDAGTAPAADRTVTLPARRKPLGPGFDPASQPWEANPTGLHAVPPDRLTARALRARFARPPAWTPESAETWSTRFPGPETGLRLASVLVPLVMRASGLQVMLTQRTAHLHDHAGQVSFPGGRVEKTDASVIAAALREAQEETGLPPEKVEVIGQLPDYVTSTGYNIVPLVGLVQPDFDPVPNPFEVAEVFEVPLTFLMDPANHRVHRVALPHNGSHTYFSMPYGKYFVWGATAGMLHNLYRFLDA</sequence>
<protein>
    <submittedName>
        <fullName evidence="9">8-oxo-dGTP pyrophosphatase MutT (NUDIX family)</fullName>
    </submittedName>
</protein>
<dbReference type="InterPro" id="IPR045121">
    <property type="entry name" value="CoAse"/>
</dbReference>
<evidence type="ECO:0000256" key="5">
    <source>
        <dbReference type="ARBA" id="ARBA00022842"/>
    </source>
</evidence>
<dbReference type="GO" id="GO:0010945">
    <property type="term" value="F:coenzyme A diphosphatase activity"/>
    <property type="evidence" value="ECO:0007669"/>
    <property type="project" value="InterPro"/>
</dbReference>
<evidence type="ECO:0000259" key="8">
    <source>
        <dbReference type="PROSITE" id="PS51462"/>
    </source>
</evidence>
<organism evidence="9 10">
    <name type="scientific">Pigmentiphaga litoralis</name>
    <dbReference type="NCBI Taxonomy" id="516702"/>
    <lineage>
        <taxon>Bacteria</taxon>
        <taxon>Pseudomonadati</taxon>
        <taxon>Pseudomonadota</taxon>
        <taxon>Betaproteobacteria</taxon>
        <taxon>Burkholderiales</taxon>
        <taxon>Alcaligenaceae</taxon>
        <taxon>Pigmentiphaga</taxon>
    </lineage>
</organism>
<evidence type="ECO:0000256" key="2">
    <source>
        <dbReference type="ARBA" id="ARBA00001946"/>
    </source>
</evidence>
<keyword evidence="5" id="KW-0460">Magnesium</keyword>
<keyword evidence="6" id="KW-0464">Manganese</keyword>
<gene>
    <name evidence="9" type="ORF">FHW18_005265</name>
</gene>
<dbReference type="PROSITE" id="PS51462">
    <property type="entry name" value="NUDIX"/>
    <property type="match status" value="1"/>
</dbReference>
<evidence type="ECO:0000313" key="9">
    <source>
        <dbReference type="EMBL" id="NYE85946.1"/>
    </source>
</evidence>
<dbReference type="SUPFAM" id="SSF55811">
    <property type="entry name" value="Nudix"/>
    <property type="match status" value="1"/>
</dbReference>
<keyword evidence="4" id="KW-0378">Hydrolase</keyword>
<evidence type="ECO:0000256" key="1">
    <source>
        <dbReference type="ARBA" id="ARBA00001936"/>
    </source>
</evidence>
<evidence type="ECO:0000313" key="10">
    <source>
        <dbReference type="Proteomes" id="UP000542125"/>
    </source>
</evidence>
<dbReference type="Gene3D" id="3.90.79.10">
    <property type="entry name" value="Nucleoside Triphosphate Pyrophosphohydrolase"/>
    <property type="match status" value="1"/>
</dbReference>
<reference evidence="9 10" key="1">
    <citation type="submission" date="2020-07" db="EMBL/GenBank/DDBJ databases">
        <title>Genomic Encyclopedia of Type Strains, Phase IV (KMG-V): Genome sequencing to study the core and pangenomes of soil and plant-associated prokaryotes.</title>
        <authorList>
            <person name="Whitman W."/>
        </authorList>
    </citation>
    <scope>NUCLEOTIDE SEQUENCE [LARGE SCALE GENOMIC DNA]</scope>
    <source>
        <strain evidence="9 10">SAS40</strain>
    </source>
</reference>
<dbReference type="Proteomes" id="UP000542125">
    <property type="component" value="Unassembled WGS sequence"/>
</dbReference>
<dbReference type="GO" id="GO:0046872">
    <property type="term" value="F:metal ion binding"/>
    <property type="evidence" value="ECO:0007669"/>
    <property type="project" value="UniProtKB-KW"/>
</dbReference>
<dbReference type="InterPro" id="IPR000086">
    <property type="entry name" value="NUDIX_hydrolase_dom"/>
</dbReference>
<dbReference type="AlphaFoldDB" id="A0A7Y9IZD3"/>
<evidence type="ECO:0000256" key="6">
    <source>
        <dbReference type="ARBA" id="ARBA00023211"/>
    </source>
</evidence>
<dbReference type="PANTHER" id="PTHR12992:SF11">
    <property type="entry name" value="MITOCHONDRIAL COENZYME A DIPHOSPHATASE NUDT8"/>
    <property type="match status" value="1"/>
</dbReference>
<dbReference type="PANTHER" id="PTHR12992">
    <property type="entry name" value="NUDIX HYDROLASE"/>
    <property type="match status" value="1"/>
</dbReference>
<feature type="compositionally biased region" description="Polar residues" evidence="7">
    <location>
        <begin position="1"/>
        <end position="10"/>
    </location>
</feature>
<feature type="region of interest" description="Disordered" evidence="7">
    <location>
        <begin position="1"/>
        <end position="44"/>
    </location>
</feature>
<dbReference type="NCBIfam" id="NF007980">
    <property type="entry name" value="PRK10707.1"/>
    <property type="match status" value="1"/>
</dbReference>
<evidence type="ECO:0000256" key="7">
    <source>
        <dbReference type="SAM" id="MobiDB-lite"/>
    </source>
</evidence>
<feature type="domain" description="Nudix hydrolase" evidence="8">
    <location>
        <begin position="97"/>
        <end position="230"/>
    </location>
</feature>
<dbReference type="Pfam" id="PF00293">
    <property type="entry name" value="NUDIX"/>
    <property type="match status" value="1"/>
</dbReference>
<dbReference type="CDD" id="cd03426">
    <property type="entry name" value="NUDIX_CoAse_Nudt7"/>
    <property type="match status" value="1"/>
</dbReference>
<keyword evidence="10" id="KW-1185">Reference proteome</keyword>
<proteinExistence type="predicted"/>
<evidence type="ECO:0000256" key="3">
    <source>
        <dbReference type="ARBA" id="ARBA00022723"/>
    </source>
</evidence>
<comment type="cofactor">
    <cofactor evidence="1">
        <name>Mn(2+)</name>
        <dbReference type="ChEBI" id="CHEBI:29035"/>
    </cofactor>
</comment>
<evidence type="ECO:0000256" key="4">
    <source>
        <dbReference type="ARBA" id="ARBA00022801"/>
    </source>
</evidence>
<comment type="caution">
    <text evidence="9">The sequence shown here is derived from an EMBL/GenBank/DDBJ whole genome shotgun (WGS) entry which is preliminary data.</text>
</comment>
<keyword evidence="3" id="KW-0479">Metal-binding</keyword>
<dbReference type="InterPro" id="IPR015797">
    <property type="entry name" value="NUDIX_hydrolase-like_dom_sf"/>
</dbReference>